<gene>
    <name evidence="1" type="ORF">SPARVUS_LOCUS14690913</name>
</gene>
<accession>A0ABN9GSB4</accession>
<sequence>MAGKILDFFFVYTNTGGDQRLMAGLRQTLTLGGTDLGSLTSAVTPIQ</sequence>
<organism evidence="1 2">
    <name type="scientific">Staurois parvus</name>
    <dbReference type="NCBI Taxonomy" id="386267"/>
    <lineage>
        <taxon>Eukaryota</taxon>
        <taxon>Metazoa</taxon>
        <taxon>Chordata</taxon>
        <taxon>Craniata</taxon>
        <taxon>Vertebrata</taxon>
        <taxon>Euteleostomi</taxon>
        <taxon>Amphibia</taxon>
        <taxon>Batrachia</taxon>
        <taxon>Anura</taxon>
        <taxon>Neobatrachia</taxon>
        <taxon>Ranoidea</taxon>
        <taxon>Ranidae</taxon>
        <taxon>Staurois</taxon>
    </lineage>
</organism>
<keyword evidence="2" id="KW-1185">Reference proteome</keyword>
<evidence type="ECO:0000313" key="1">
    <source>
        <dbReference type="EMBL" id="CAI9612341.1"/>
    </source>
</evidence>
<comment type="caution">
    <text evidence="1">The sequence shown here is derived from an EMBL/GenBank/DDBJ whole genome shotgun (WGS) entry which is preliminary data.</text>
</comment>
<reference evidence="1" key="1">
    <citation type="submission" date="2023-05" db="EMBL/GenBank/DDBJ databases">
        <authorList>
            <person name="Stuckert A."/>
        </authorList>
    </citation>
    <scope>NUCLEOTIDE SEQUENCE</scope>
</reference>
<dbReference type="Proteomes" id="UP001162483">
    <property type="component" value="Unassembled WGS sequence"/>
</dbReference>
<name>A0ABN9GSB4_9NEOB</name>
<dbReference type="EMBL" id="CATNWA010019280">
    <property type="protein sequence ID" value="CAI9612341.1"/>
    <property type="molecule type" value="Genomic_DNA"/>
</dbReference>
<protein>
    <submittedName>
        <fullName evidence="1">Uncharacterized protein</fullName>
    </submittedName>
</protein>
<evidence type="ECO:0000313" key="2">
    <source>
        <dbReference type="Proteomes" id="UP001162483"/>
    </source>
</evidence>
<proteinExistence type="predicted"/>